<evidence type="ECO:0008006" key="8">
    <source>
        <dbReference type="Google" id="ProtNLM"/>
    </source>
</evidence>
<dbReference type="CDD" id="cd06592">
    <property type="entry name" value="GH31_NET37"/>
    <property type="match status" value="1"/>
</dbReference>
<evidence type="ECO:0000259" key="6">
    <source>
        <dbReference type="Pfam" id="PF21365"/>
    </source>
</evidence>
<accession>K1RU83</accession>
<dbReference type="AlphaFoldDB" id="K1RU83"/>
<comment type="similarity">
    <text evidence="1 4">Belongs to the glycosyl hydrolase 31 family.</text>
</comment>
<dbReference type="OrthoDB" id="10070917at2759"/>
<dbReference type="KEGG" id="crg:105340187"/>
<dbReference type="Pfam" id="PF01055">
    <property type="entry name" value="Glyco_hydro_31_2nd"/>
    <property type="match status" value="1"/>
</dbReference>
<protein>
    <recommendedName>
        <fullName evidence="8">Family 31 glucosidase KIAA1161</fullName>
    </recommendedName>
</protein>
<dbReference type="PANTHER" id="PTHR43053">
    <property type="entry name" value="GLYCOSIDASE FAMILY 31"/>
    <property type="match status" value="1"/>
</dbReference>
<dbReference type="InterPro" id="IPR017853">
    <property type="entry name" value="GH"/>
</dbReference>
<dbReference type="FunCoup" id="K1RU83">
    <property type="interactions" value="5"/>
</dbReference>
<keyword evidence="3 4" id="KW-0326">Glycosidase</keyword>
<evidence type="ECO:0000313" key="7">
    <source>
        <dbReference type="EMBL" id="EKC38211.1"/>
    </source>
</evidence>
<keyword evidence="2 4" id="KW-0378">Hydrolase</keyword>
<dbReference type="InterPro" id="IPR050985">
    <property type="entry name" value="Alpha-glycosidase_related"/>
</dbReference>
<organism evidence="7">
    <name type="scientific">Magallana gigas</name>
    <name type="common">Pacific oyster</name>
    <name type="synonym">Crassostrea gigas</name>
    <dbReference type="NCBI Taxonomy" id="29159"/>
    <lineage>
        <taxon>Eukaryota</taxon>
        <taxon>Metazoa</taxon>
        <taxon>Spiralia</taxon>
        <taxon>Lophotrochozoa</taxon>
        <taxon>Mollusca</taxon>
        <taxon>Bivalvia</taxon>
        <taxon>Autobranchia</taxon>
        <taxon>Pteriomorphia</taxon>
        <taxon>Ostreida</taxon>
        <taxon>Ostreoidea</taxon>
        <taxon>Ostreidae</taxon>
        <taxon>Magallana</taxon>
    </lineage>
</organism>
<feature type="domain" description="Glycosyl hydrolase family 31 C-terminal" evidence="6">
    <location>
        <begin position="586"/>
        <end position="670"/>
    </location>
</feature>
<dbReference type="SUPFAM" id="SSF51445">
    <property type="entry name" value="(Trans)glycosidases"/>
    <property type="match status" value="1"/>
</dbReference>
<evidence type="ECO:0000256" key="3">
    <source>
        <dbReference type="ARBA" id="ARBA00023295"/>
    </source>
</evidence>
<dbReference type="InterPro" id="IPR000322">
    <property type="entry name" value="Glyco_hydro_31_TIM"/>
</dbReference>
<dbReference type="PANTHER" id="PTHR43053:SF4">
    <property type="entry name" value="MYOGENESIS-REGULATING GLYCOSIDASE"/>
    <property type="match status" value="1"/>
</dbReference>
<dbReference type="Pfam" id="PF21365">
    <property type="entry name" value="Glyco_hydro_31_3rd"/>
    <property type="match status" value="1"/>
</dbReference>
<dbReference type="GO" id="GO:0005975">
    <property type="term" value="P:carbohydrate metabolic process"/>
    <property type="evidence" value="ECO:0007669"/>
    <property type="project" value="InterPro"/>
</dbReference>
<evidence type="ECO:0000256" key="2">
    <source>
        <dbReference type="ARBA" id="ARBA00022801"/>
    </source>
</evidence>
<dbReference type="InParanoid" id="K1RU83"/>
<evidence type="ECO:0000256" key="1">
    <source>
        <dbReference type="ARBA" id="ARBA00007806"/>
    </source>
</evidence>
<dbReference type="EMBL" id="JH817550">
    <property type="protein sequence ID" value="EKC38211.1"/>
    <property type="molecule type" value="Genomic_DNA"/>
</dbReference>
<dbReference type="GO" id="GO:0004553">
    <property type="term" value="F:hydrolase activity, hydrolyzing O-glycosyl compounds"/>
    <property type="evidence" value="ECO:0007669"/>
    <property type="project" value="InterPro"/>
</dbReference>
<proteinExistence type="inferred from homology"/>
<gene>
    <name evidence="7" type="ORF">CGI_10025705</name>
</gene>
<dbReference type="Gene3D" id="2.60.40.1180">
    <property type="entry name" value="Golgi alpha-mannosidase II"/>
    <property type="match status" value="1"/>
</dbReference>
<dbReference type="SUPFAM" id="SSF51011">
    <property type="entry name" value="Glycosyl hydrolase domain"/>
    <property type="match status" value="1"/>
</dbReference>
<dbReference type="HOGENOM" id="CLU_008294_0_0_1"/>
<dbReference type="InterPro" id="IPR048395">
    <property type="entry name" value="Glyco_hydro_31_C"/>
</dbReference>
<evidence type="ECO:0000259" key="5">
    <source>
        <dbReference type="Pfam" id="PF01055"/>
    </source>
</evidence>
<feature type="domain" description="Glycoside hydrolase family 31 TIM barrel" evidence="5">
    <location>
        <begin position="280"/>
        <end position="569"/>
    </location>
</feature>
<reference evidence="7" key="1">
    <citation type="journal article" date="2012" name="Nature">
        <title>The oyster genome reveals stress adaptation and complexity of shell formation.</title>
        <authorList>
            <person name="Zhang G."/>
            <person name="Fang X."/>
            <person name="Guo X."/>
            <person name="Li L."/>
            <person name="Luo R."/>
            <person name="Xu F."/>
            <person name="Yang P."/>
            <person name="Zhang L."/>
            <person name="Wang X."/>
            <person name="Qi H."/>
            <person name="Xiong Z."/>
            <person name="Que H."/>
            <person name="Xie Y."/>
            <person name="Holland P.W."/>
            <person name="Paps J."/>
            <person name="Zhu Y."/>
            <person name="Wu F."/>
            <person name="Chen Y."/>
            <person name="Wang J."/>
            <person name="Peng C."/>
            <person name="Meng J."/>
            <person name="Yang L."/>
            <person name="Liu J."/>
            <person name="Wen B."/>
            <person name="Zhang N."/>
            <person name="Huang Z."/>
            <person name="Zhu Q."/>
            <person name="Feng Y."/>
            <person name="Mount A."/>
            <person name="Hedgecock D."/>
            <person name="Xu Z."/>
            <person name="Liu Y."/>
            <person name="Domazet-Loso T."/>
            <person name="Du Y."/>
            <person name="Sun X."/>
            <person name="Zhang S."/>
            <person name="Liu B."/>
            <person name="Cheng P."/>
            <person name="Jiang X."/>
            <person name="Li J."/>
            <person name="Fan D."/>
            <person name="Wang W."/>
            <person name="Fu W."/>
            <person name="Wang T."/>
            <person name="Wang B."/>
            <person name="Zhang J."/>
            <person name="Peng Z."/>
            <person name="Li Y."/>
            <person name="Li N."/>
            <person name="Wang J."/>
            <person name="Chen M."/>
            <person name="He Y."/>
            <person name="Tan F."/>
            <person name="Song X."/>
            <person name="Zheng Q."/>
            <person name="Huang R."/>
            <person name="Yang H."/>
            <person name="Du X."/>
            <person name="Chen L."/>
            <person name="Yang M."/>
            <person name="Gaffney P.M."/>
            <person name="Wang S."/>
            <person name="Luo L."/>
            <person name="She Z."/>
            <person name="Ming Y."/>
            <person name="Huang W."/>
            <person name="Zhang S."/>
            <person name="Huang B."/>
            <person name="Zhang Y."/>
            <person name="Qu T."/>
            <person name="Ni P."/>
            <person name="Miao G."/>
            <person name="Wang J."/>
            <person name="Wang Q."/>
            <person name="Steinberg C.E."/>
            <person name="Wang H."/>
            <person name="Li N."/>
            <person name="Qian L."/>
            <person name="Zhang G."/>
            <person name="Li Y."/>
            <person name="Yang H."/>
            <person name="Liu X."/>
            <person name="Wang J."/>
            <person name="Yin Y."/>
            <person name="Wang J."/>
        </authorList>
    </citation>
    <scope>NUCLEOTIDE SEQUENCE [LARGE SCALE GENOMIC DNA]</scope>
    <source>
        <strain evidence="7">05x7-T-G4-1.051#20</strain>
    </source>
</reference>
<evidence type="ECO:0000256" key="4">
    <source>
        <dbReference type="RuleBase" id="RU361185"/>
    </source>
</evidence>
<dbReference type="Gene3D" id="3.20.20.80">
    <property type="entry name" value="Glycosidases"/>
    <property type="match status" value="1"/>
</dbReference>
<name>K1RU83_MAGGI</name>
<dbReference type="InterPro" id="IPR013780">
    <property type="entry name" value="Glyco_hydro_b"/>
</dbReference>
<sequence>MGRTGGRVKIVALVLVFLVVCTVVGVVTWHLTKHSYQKDDGANSKKASSGLQLGDTTVDEKLGVNIKRRTEKFNVLTGQLWSDPTRENVKQWTKLSDSKGMAEWSRDRKLEVTFKEEGGIPCYRIDWQVTVGMETVLTDCWDIGEAHWYGGFEDYYQPWPLEKRSKNLTAFVPHDSYQKLLGGVQERFFISSKGVGVYIEDDVPLFISINAFNDNQMCLQAKYVRHPYQNFKRRLPSLSYHICVSQNVRLIHDYMMRTFIKLRPTDIPDETMFRKPIWSTWAQYHKNINESLVLDFADNIIKNNFTHSQLEIDDDWTPKYGDMDFDNVKFPDPKSMVKKLNDKGFRVTVWLHPFFNIDSNAFLEAASKFYLIKEFDSLRPGLTSWWDGKLAGILDATNPEAVEWYLNKTKFLQDTYNISSFKFDAGEVNWLPFVYSASFDIPSEYTKHWASLAYKSDTSVRHQEARVGSRSQDLPIFIRMLDKDSNWDYKNGLKTLIPTALTFGILGYPFILPDMIGGNAYNRQPEKELYIRWMQANAFLPSLQFSIVPWQYDDEVINLTRRYIQLHDDFTDTIIKLAREAVDTAAPIIRPLWWVAPTDEAALTIDSEFLLGNDILVAPVLESGARSRDVYLPPGQWTDELRGGIKQGGWHRNYRVELYELPYFKRKSEISVYV</sequence>